<evidence type="ECO:0000313" key="1">
    <source>
        <dbReference type="EMBL" id="CAE8600869.1"/>
    </source>
</evidence>
<proteinExistence type="predicted"/>
<gene>
    <name evidence="1" type="ORF">PGLA1383_LOCUS19173</name>
</gene>
<reference evidence="1" key="1">
    <citation type="submission" date="2021-02" db="EMBL/GenBank/DDBJ databases">
        <authorList>
            <person name="Dougan E. K."/>
            <person name="Rhodes N."/>
            <person name="Thang M."/>
            <person name="Chan C."/>
        </authorList>
    </citation>
    <scope>NUCLEOTIDE SEQUENCE</scope>
</reference>
<dbReference type="Proteomes" id="UP000654075">
    <property type="component" value="Unassembled WGS sequence"/>
</dbReference>
<accession>A0A813EJ84</accession>
<evidence type="ECO:0000313" key="2">
    <source>
        <dbReference type="Proteomes" id="UP000654075"/>
    </source>
</evidence>
<comment type="caution">
    <text evidence="1">The sequence shown here is derived from an EMBL/GenBank/DDBJ whole genome shotgun (WGS) entry which is preliminary data.</text>
</comment>
<keyword evidence="2" id="KW-1185">Reference proteome</keyword>
<dbReference type="AlphaFoldDB" id="A0A813EJ84"/>
<sequence>ELWMRSSRLQEFSDCALDELRTLQSLLPCRISYLQNEAALGSDDEGLEVSKERKLLPSELRLWLAQLEEFLLTNWFQSLQAFSRSLPPCNWNGASPCTSQMLPQRIPRSHSGLDELQANENGDGDVAHTEIAYPPAHLADMLHDFLESLRKLRLRL</sequence>
<protein>
    <submittedName>
        <fullName evidence="1">Uncharacterized protein</fullName>
    </submittedName>
</protein>
<feature type="non-terminal residue" evidence="1">
    <location>
        <position position="156"/>
    </location>
</feature>
<name>A0A813EJ84_POLGL</name>
<organism evidence="1 2">
    <name type="scientific">Polarella glacialis</name>
    <name type="common">Dinoflagellate</name>
    <dbReference type="NCBI Taxonomy" id="89957"/>
    <lineage>
        <taxon>Eukaryota</taxon>
        <taxon>Sar</taxon>
        <taxon>Alveolata</taxon>
        <taxon>Dinophyceae</taxon>
        <taxon>Suessiales</taxon>
        <taxon>Suessiaceae</taxon>
        <taxon>Polarella</taxon>
    </lineage>
</organism>
<dbReference type="EMBL" id="CAJNNV010012527">
    <property type="protein sequence ID" value="CAE8600869.1"/>
    <property type="molecule type" value="Genomic_DNA"/>
</dbReference>